<dbReference type="EMBL" id="FNDJ01000050">
    <property type="protein sequence ID" value="SDM63275.1"/>
    <property type="molecule type" value="Genomic_DNA"/>
</dbReference>
<dbReference type="RefSeq" id="WP_245765802.1">
    <property type="nucleotide sequence ID" value="NZ_FNDJ01000050.1"/>
</dbReference>
<sequence>MSLAGIGHHFRSKEALMNEALFELMGQIDRVPEVCEQLTRGITQARSGRAAPSRRCA</sequence>
<reference evidence="1 2" key="1">
    <citation type="submission" date="2016-10" db="EMBL/GenBank/DDBJ databases">
        <authorList>
            <person name="de Groot N.N."/>
        </authorList>
    </citation>
    <scope>NUCLEOTIDE SEQUENCE [LARGE SCALE GENOMIC DNA]</scope>
    <source>
        <strain evidence="1 2">CGMCC 4.6533</strain>
    </source>
</reference>
<protein>
    <submittedName>
        <fullName evidence="1">Uncharacterized protein</fullName>
    </submittedName>
</protein>
<evidence type="ECO:0000313" key="1">
    <source>
        <dbReference type="EMBL" id="SDM63275.1"/>
    </source>
</evidence>
<organism evidence="1 2">
    <name type="scientific">Nonomuraea jiangxiensis</name>
    <dbReference type="NCBI Taxonomy" id="633440"/>
    <lineage>
        <taxon>Bacteria</taxon>
        <taxon>Bacillati</taxon>
        <taxon>Actinomycetota</taxon>
        <taxon>Actinomycetes</taxon>
        <taxon>Streptosporangiales</taxon>
        <taxon>Streptosporangiaceae</taxon>
        <taxon>Nonomuraea</taxon>
    </lineage>
</organism>
<accession>A0A1G9UUK1</accession>
<keyword evidence="2" id="KW-1185">Reference proteome</keyword>
<dbReference type="AlphaFoldDB" id="A0A1G9UUK1"/>
<evidence type="ECO:0000313" key="2">
    <source>
        <dbReference type="Proteomes" id="UP000199202"/>
    </source>
</evidence>
<dbReference type="Proteomes" id="UP000199202">
    <property type="component" value="Unassembled WGS sequence"/>
</dbReference>
<gene>
    <name evidence="1" type="ORF">SAMN05421869_1503</name>
</gene>
<name>A0A1G9UUK1_9ACTN</name>
<proteinExistence type="predicted"/>